<dbReference type="SUPFAM" id="SSF53955">
    <property type="entry name" value="Lysozyme-like"/>
    <property type="match status" value="1"/>
</dbReference>
<dbReference type="PANTHER" id="PTHR37423:SF2">
    <property type="entry name" value="MEMBRANE-BOUND LYTIC MUREIN TRANSGLYCOSYLASE C"/>
    <property type="match status" value="1"/>
</dbReference>
<dbReference type="KEGG" id="uth:DKZ56_05950"/>
<dbReference type="Pfam" id="PF01464">
    <property type="entry name" value="SLT"/>
    <property type="match status" value="1"/>
</dbReference>
<dbReference type="PANTHER" id="PTHR37423">
    <property type="entry name" value="SOLUBLE LYTIC MUREIN TRANSGLYCOSYLASE-RELATED"/>
    <property type="match status" value="1"/>
</dbReference>
<gene>
    <name evidence="3" type="ORF">DKZ56_05950</name>
</gene>
<dbReference type="PROSITE" id="PS00922">
    <property type="entry name" value="TRANSGLYCOSYLASE"/>
    <property type="match status" value="1"/>
</dbReference>
<dbReference type="CDD" id="cd00254">
    <property type="entry name" value="LT-like"/>
    <property type="match status" value="1"/>
</dbReference>
<comment type="similarity">
    <text evidence="1">Belongs to the transglycosylase Slt family.</text>
</comment>
<accession>A0A4P6UR26</accession>
<dbReference type="InterPro" id="IPR023346">
    <property type="entry name" value="Lysozyme-like_dom_sf"/>
</dbReference>
<dbReference type="Gene3D" id="1.10.530.10">
    <property type="match status" value="1"/>
</dbReference>
<dbReference type="EMBL" id="CP036528">
    <property type="protein sequence ID" value="QBK25434.1"/>
    <property type="molecule type" value="Genomic_DNA"/>
</dbReference>
<dbReference type="RefSeq" id="WP_208651821.1">
    <property type="nucleotide sequence ID" value="NZ_CP036528.1"/>
</dbReference>
<feature type="domain" description="Transglycosylase SLT" evidence="2">
    <location>
        <begin position="116"/>
        <end position="224"/>
    </location>
</feature>
<evidence type="ECO:0000256" key="1">
    <source>
        <dbReference type="ARBA" id="ARBA00007734"/>
    </source>
</evidence>
<dbReference type="GO" id="GO:0008933">
    <property type="term" value="F:peptidoglycan lytic transglycosylase activity"/>
    <property type="evidence" value="ECO:0007669"/>
    <property type="project" value="InterPro"/>
</dbReference>
<organism evidence="3 4">
    <name type="scientific">Ureibacillus thermophilus</name>
    <dbReference type="NCBI Taxonomy" id="367743"/>
    <lineage>
        <taxon>Bacteria</taxon>
        <taxon>Bacillati</taxon>
        <taxon>Bacillota</taxon>
        <taxon>Bacilli</taxon>
        <taxon>Bacillales</taxon>
        <taxon>Caryophanaceae</taxon>
        <taxon>Ureibacillus</taxon>
    </lineage>
</organism>
<sequence>MEAAIMKTILEIDALRSLDSSSVNSSSGDSLFAEILTDILSQSEISGNSKEAILEAIDDFSTTNGLDDDVKNYLSNYLLSNPNHYITKAYEKLFNNDSSTAETAGTISTNSNYLDIVKKASAKYGVPEKLILAVIKQESNFNPNAVSSAGATGLMQLMPGTAKYLGVTNLTDPEQNIMGGTKYLRQMLDQFNDDVELALAAYNAGPGNVKKYGGIPPFKETQNYVKKVLNYYRNLVT</sequence>
<protein>
    <submittedName>
        <fullName evidence="3">Lytic transglycosylase domain-containing protein</fullName>
    </submittedName>
</protein>
<dbReference type="InterPro" id="IPR008258">
    <property type="entry name" value="Transglycosylase_SLT_dom_1"/>
</dbReference>
<dbReference type="GO" id="GO:0016020">
    <property type="term" value="C:membrane"/>
    <property type="evidence" value="ECO:0007669"/>
    <property type="project" value="InterPro"/>
</dbReference>
<evidence type="ECO:0000259" key="2">
    <source>
        <dbReference type="Pfam" id="PF01464"/>
    </source>
</evidence>
<name>A0A4P6UR26_9BACL</name>
<keyword evidence="4" id="KW-1185">Reference proteome</keyword>
<proteinExistence type="inferred from homology"/>
<dbReference type="AlphaFoldDB" id="A0A4P6UR26"/>
<reference evidence="3 4" key="1">
    <citation type="submission" date="2019-02" db="EMBL/GenBank/DDBJ databases">
        <title>Ureibacillus thermophilus.</title>
        <authorList>
            <person name="Sunny J.S."/>
            <person name="Natarajan A."/>
            <person name="Saleena L.M."/>
        </authorList>
    </citation>
    <scope>NUCLEOTIDE SEQUENCE [LARGE SCALE GENOMIC DNA]</scope>
    <source>
        <strain evidence="3 4">LM102</strain>
    </source>
</reference>
<evidence type="ECO:0000313" key="4">
    <source>
        <dbReference type="Proteomes" id="UP000291151"/>
    </source>
</evidence>
<evidence type="ECO:0000313" key="3">
    <source>
        <dbReference type="EMBL" id="QBK25434.1"/>
    </source>
</evidence>
<dbReference type="Proteomes" id="UP000291151">
    <property type="component" value="Chromosome"/>
</dbReference>
<dbReference type="InterPro" id="IPR000189">
    <property type="entry name" value="Transglyc_AS"/>
</dbReference>
<dbReference type="GO" id="GO:0000270">
    <property type="term" value="P:peptidoglycan metabolic process"/>
    <property type="evidence" value="ECO:0007669"/>
    <property type="project" value="InterPro"/>
</dbReference>